<dbReference type="InterPro" id="IPR005653">
    <property type="entry name" value="OstA-like_N"/>
</dbReference>
<keyword evidence="7" id="KW-1185">Reference proteome</keyword>
<dbReference type="Gene3D" id="2.60.450.10">
    <property type="entry name" value="Lipopolysaccharide (LPS) transport protein A like domain"/>
    <property type="match status" value="1"/>
</dbReference>
<dbReference type="Pfam" id="PF03968">
    <property type="entry name" value="LptD_N"/>
    <property type="match status" value="1"/>
</dbReference>
<name>A0ABQ3CXX3_9RHOB</name>
<sequence length="159" mass="16424">MKHILIASITSLVLFSSPIMAQTGVSLSGPTHDTQQPVQVTADNLTVQQASNSAIFEGNAKVAQGVVRFGADKITVHYDATGKTVSDIVANGGVVFTNGAESAEAQNANFNVNSNMVILTGNVLLLQGSNAISGDTLRLNLTTNQATVSGNVKTVISPN</sequence>
<evidence type="ECO:0000313" key="6">
    <source>
        <dbReference type="EMBL" id="GHA48595.1"/>
    </source>
</evidence>
<evidence type="ECO:0000259" key="5">
    <source>
        <dbReference type="Pfam" id="PF03968"/>
    </source>
</evidence>
<gene>
    <name evidence="6" type="primary">lptA</name>
    <name evidence="6" type="ORF">GCM10008927_12120</name>
</gene>
<dbReference type="EMBL" id="BMZF01000002">
    <property type="protein sequence ID" value="GHA48595.1"/>
    <property type="molecule type" value="Genomic_DNA"/>
</dbReference>
<feature type="signal peptide" evidence="4">
    <location>
        <begin position="1"/>
        <end position="21"/>
    </location>
</feature>
<keyword evidence="2 4" id="KW-0732">Signal</keyword>
<dbReference type="Proteomes" id="UP000634455">
    <property type="component" value="Unassembled WGS sequence"/>
</dbReference>
<protein>
    <submittedName>
        <fullName evidence="6">Lipopolysaccharide export system protein LptA</fullName>
    </submittedName>
</protein>
<feature type="chain" id="PRO_5045944600" evidence="4">
    <location>
        <begin position="22"/>
        <end position="159"/>
    </location>
</feature>
<keyword evidence="3" id="KW-0574">Periplasm</keyword>
<organism evidence="6 7">
    <name type="scientific">Paramylibacter ulvae</name>
    <dbReference type="NCBI Taxonomy" id="1651968"/>
    <lineage>
        <taxon>Bacteria</taxon>
        <taxon>Pseudomonadati</taxon>
        <taxon>Pseudomonadota</taxon>
        <taxon>Alphaproteobacteria</taxon>
        <taxon>Rhodobacterales</taxon>
        <taxon>Paracoccaceae</taxon>
        <taxon>Paramylibacter</taxon>
    </lineage>
</organism>
<comment type="caution">
    <text evidence="6">The sequence shown here is derived from an EMBL/GenBank/DDBJ whole genome shotgun (WGS) entry which is preliminary data.</text>
</comment>
<evidence type="ECO:0000256" key="3">
    <source>
        <dbReference type="ARBA" id="ARBA00022764"/>
    </source>
</evidence>
<dbReference type="InterPro" id="IPR014340">
    <property type="entry name" value="LptA"/>
</dbReference>
<dbReference type="PANTHER" id="PTHR36504">
    <property type="entry name" value="LIPOPOLYSACCHARIDE EXPORT SYSTEM PROTEIN LPTA"/>
    <property type="match status" value="1"/>
</dbReference>
<reference evidence="7" key="1">
    <citation type="journal article" date="2019" name="Int. J. Syst. Evol. Microbiol.">
        <title>The Global Catalogue of Microorganisms (GCM) 10K type strain sequencing project: providing services to taxonomists for standard genome sequencing and annotation.</title>
        <authorList>
            <consortium name="The Broad Institute Genomics Platform"/>
            <consortium name="The Broad Institute Genome Sequencing Center for Infectious Disease"/>
            <person name="Wu L."/>
            <person name="Ma J."/>
        </authorList>
    </citation>
    <scope>NUCLEOTIDE SEQUENCE [LARGE SCALE GENOMIC DNA]</scope>
    <source>
        <strain evidence="7">KCTC 32465</strain>
    </source>
</reference>
<dbReference type="PANTHER" id="PTHR36504:SF1">
    <property type="entry name" value="LIPOPOLYSACCHARIDE EXPORT SYSTEM PROTEIN LPTA"/>
    <property type="match status" value="1"/>
</dbReference>
<keyword evidence="1" id="KW-0813">Transport</keyword>
<evidence type="ECO:0000256" key="2">
    <source>
        <dbReference type="ARBA" id="ARBA00022729"/>
    </source>
</evidence>
<proteinExistence type="predicted"/>
<feature type="domain" description="Organic solvent tolerance-like N-terminal" evidence="5">
    <location>
        <begin position="39"/>
        <end position="144"/>
    </location>
</feature>
<dbReference type="RefSeq" id="WP_189639698.1">
    <property type="nucleotide sequence ID" value="NZ_BMZF01000002.1"/>
</dbReference>
<dbReference type="InterPro" id="IPR052037">
    <property type="entry name" value="LPS_export_LptA"/>
</dbReference>
<dbReference type="NCBIfam" id="TIGR03002">
    <property type="entry name" value="outer_YhbN_LptA"/>
    <property type="match status" value="1"/>
</dbReference>
<evidence type="ECO:0000313" key="7">
    <source>
        <dbReference type="Proteomes" id="UP000634455"/>
    </source>
</evidence>
<evidence type="ECO:0000256" key="1">
    <source>
        <dbReference type="ARBA" id="ARBA00022448"/>
    </source>
</evidence>
<accession>A0ABQ3CXX3</accession>
<evidence type="ECO:0000256" key="4">
    <source>
        <dbReference type="SAM" id="SignalP"/>
    </source>
</evidence>